<feature type="region of interest" description="Disordered" evidence="1">
    <location>
        <begin position="1"/>
        <end position="23"/>
    </location>
</feature>
<sequence length="679" mass="76616">MDRKALVSRHAVVRSRGDPRSPLQVGNGRFAFGADITGLQTFAPFATMADWGWHEDPLPAGARVEDYRGQVRDTRGRPVRYDMPDPDHPEITRWLRASPNRMNLARIGLHLATADGREAVEDDLADRRQRLDLWTGVLHSRFTLDGERVEVETSCDPGRDALAVRVRSPLVRSGRLAVFIDFPLARGYGEEKFAAPYVGIWGEPDAHTTTLRRRGSLRADIAHRMHRTRYHAALRWTGGEIGRVDGHPHRYRLTGGDGDRIEAAFLFTPEEPGWAPEPGAVAAASRHRWPRFWRSGGAVDLSQSDDGRWRELERRIVLSQYLTAVNGAGDTPPQESGLVNNGWFGKFHMEMYWWHAAHFALWNRRSLLERSLGVYRDLLDSARALADEQGYRGARWPKMTDPSGRNSPGEITATLVWQQPHPMFFAELDYRARPEQATLERWREILFATAEFMASYAVRDSATGRYVLGPPLSAVSENTAIETTVNPLFELSYWRFGLRTAQRWRERLGLDRDPDWDRVLDGLAPLPVQDGLYVLHEGVEDMWTEFNYEHPALIGAYGWLPGDGVDVETMSRTKRAVRDTWRFDRVWGWDFPMLAMNAARLGDAEQAVDYLLDPDFRFDDAGLPQGGAFVPSPYFPASGGLLYAVALMAAGWDGCPGTQAPGFPSDGWRVRAEGLSRAL</sequence>
<dbReference type="EMBL" id="JROO01000028">
    <property type="protein sequence ID" value="KIH98227.1"/>
    <property type="molecule type" value="Genomic_DNA"/>
</dbReference>
<dbReference type="SUPFAM" id="SSF48208">
    <property type="entry name" value="Six-hairpin glycosidases"/>
    <property type="match status" value="1"/>
</dbReference>
<dbReference type="Proteomes" id="UP000031675">
    <property type="component" value="Unassembled WGS sequence"/>
</dbReference>
<organism evidence="2 3">
    <name type="scientific">Streptomonospora alba</name>
    <dbReference type="NCBI Taxonomy" id="183763"/>
    <lineage>
        <taxon>Bacteria</taxon>
        <taxon>Bacillati</taxon>
        <taxon>Actinomycetota</taxon>
        <taxon>Actinomycetes</taxon>
        <taxon>Streptosporangiales</taxon>
        <taxon>Nocardiopsidaceae</taxon>
        <taxon>Streptomonospora</taxon>
    </lineage>
</organism>
<dbReference type="Gene3D" id="1.50.10.10">
    <property type="match status" value="1"/>
</dbReference>
<comment type="caution">
    <text evidence="2">The sequence shown here is derived from an EMBL/GenBank/DDBJ whole genome shotgun (WGS) entry which is preliminary data.</text>
</comment>
<evidence type="ECO:0000313" key="2">
    <source>
        <dbReference type="EMBL" id="KIH98227.1"/>
    </source>
</evidence>
<gene>
    <name evidence="2" type="ORF">LP52_14775</name>
</gene>
<protein>
    <recommendedName>
        <fullName evidence="4">Glycoside hydrolase family 65</fullName>
    </recommendedName>
</protein>
<reference evidence="3" key="1">
    <citation type="journal article" date="2015" name="Chem. Biol.">
        <title>Structure, bioactivity, and resistance mechanism of streptomonomicin, an unusual lasso Peptide from an understudied halophilic actinomycete.</title>
        <authorList>
            <person name="Metelev M."/>
            <person name="Tietz J.I."/>
            <person name="Melby J.O."/>
            <person name="Blair P.M."/>
            <person name="Zhu L."/>
            <person name="Livnat I."/>
            <person name="Severinov K."/>
            <person name="Mitchell D.A."/>
        </authorList>
    </citation>
    <scope>NUCLEOTIDE SEQUENCE [LARGE SCALE GENOMIC DNA]</scope>
    <source>
        <strain evidence="3">YIM 90003</strain>
    </source>
</reference>
<dbReference type="InterPro" id="IPR012341">
    <property type="entry name" value="6hp_glycosidase-like_sf"/>
</dbReference>
<dbReference type="STRING" id="183763.LP52_14775"/>
<evidence type="ECO:0008006" key="4">
    <source>
        <dbReference type="Google" id="ProtNLM"/>
    </source>
</evidence>
<dbReference type="AlphaFoldDB" id="A0A0C2JN20"/>
<dbReference type="GO" id="GO:0005975">
    <property type="term" value="P:carbohydrate metabolic process"/>
    <property type="evidence" value="ECO:0007669"/>
    <property type="project" value="InterPro"/>
</dbReference>
<accession>A0A0C2JN20</accession>
<evidence type="ECO:0000313" key="3">
    <source>
        <dbReference type="Proteomes" id="UP000031675"/>
    </source>
</evidence>
<proteinExistence type="predicted"/>
<name>A0A0C2JN20_9ACTN</name>
<evidence type="ECO:0000256" key="1">
    <source>
        <dbReference type="SAM" id="MobiDB-lite"/>
    </source>
</evidence>
<keyword evidence="3" id="KW-1185">Reference proteome</keyword>
<dbReference type="InterPro" id="IPR008928">
    <property type="entry name" value="6-hairpin_glycosidase_sf"/>
</dbReference>